<evidence type="ECO:0000256" key="5">
    <source>
        <dbReference type="ARBA" id="ARBA00023136"/>
    </source>
</evidence>
<keyword evidence="4 7" id="KW-1133">Transmembrane helix</keyword>
<feature type="transmembrane region" description="Helical" evidence="7">
    <location>
        <begin position="148"/>
        <end position="168"/>
    </location>
</feature>
<feature type="transmembrane region" description="Helical" evidence="7">
    <location>
        <begin position="207"/>
        <end position="227"/>
    </location>
</feature>
<dbReference type="InterPro" id="IPR000620">
    <property type="entry name" value="EamA_dom"/>
</dbReference>
<evidence type="ECO:0000256" key="7">
    <source>
        <dbReference type="SAM" id="Phobius"/>
    </source>
</evidence>
<evidence type="ECO:0000313" key="10">
    <source>
        <dbReference type="Proteomes" id="UP000218054"/>
    </source>
</evidence>
<dbReference type="PANTHER" id="PTHR42920:SF11">
    <property type="entry name" value="INNER MEMBRANE PROTEIN YTFF"/>
    <property type="match status" value="1"/>
</dbReference>
<sequence length="408" mass="43065">MAASSNCRTPLKRFPFLDTPVKIDNTVKHQSQPGCARRGRAHRIKTRPQRRRKALMMQTKQCAARARQPAGAAGAAGQADMPGTGHSPGGDGPHGKSPGAAAAHASAMPAEQPGRFWLGVACGVGSALIWGAFPVMTRLGVAYSPLDALDIVFIRYFFSGLLLAPFLLRKGLGGIPWWGLALMVLGIGAPYMLVVAQGLRQAPVEQFASIVPASMIVFSLAISMMLLRTRLRRSEWLGIALIVIGMAAVALHSMRTAGLGAAQAYGLFLLGGLLWAVYTVTAKALCRSAFHATAIVSVLSMLVFAPLYLHAKGLALLAQPWQLLLPHIVYQGLFVSILALYLYSQAVLLLGPAVGSLFAALVPGLATVIAALFLHEQPAPATIAGLLLVTLGMGVALFRARPAPPPAR</sequence>
<feature type="transmembrane region" description="Helical" evidence="7">
    <location>
        <begin position="290"/>
        <end position="309"/>
    </location>
</feature>
<feature type="domain" description="EamA" evidence="8">
    <location>
        <begin position="118"/>
        <end position="249"/>
    </location>
</feature>
<feature type="transmembrane region" description="Helical" evidence="7">
    <location>
        <begin position="321"/>
        <end position="342"/>
    </location>
</feature>
<feature type="transmembrane region" description="Helical" evidence="7">
    <location>
        <begin position="260"/>
        <end position="278"/>
    </location>
</feature>
<evidence type="ECO:0000256" key="6">
    <source>
        <dbReference type="SAM" id="MobiDB-lite"/>
    </source>
</evidence>
<gene>
    <name evidence="9" type="ORF">CK625_12150</name>
</gene>
<feature type="region of interest" description="Disordered" evidence="6">
    <location>
        <begin position="27"/>
        <end position="105"/>
    </location>
</feature>
<evidence type="ECO:0000256" key="2">
    <source>
        <dbReference type="ARBA" id="ARBA00022475"/>
    </source>
</evidence>
<keyword evidence="10" id="KW-1185">Reference proteome</keyword>
<feature type="transmembrane region" description="Helical" evidence="7">
    <location>
        <begin position="379"/>
        <end position="398"/>
    </location>
</feature>
<evidence type="ECO:0000313" key="9">
    <source>
        <dbReference type="EMBL" id="PAT35594.1"/>
    </source>
</evidence>
<feature type="transmembrane region" description="Helical" evidence="7">
    <location>
        <begin position="349"/>
        <end position="373"/>
    </location>
</feature>
<feature type="compositionally biased region" description="Low complexity" evidence="6">
    <location>
        <begin position="95"/>
        <end position="105"/>
    </location>
</feature>
<feature type="transmembrane region" description="Helical" evidence="7">
    <location>
        <begin position="175"/>
        <end position="195"/>
    </location>
</feature>
<dbReference type="InterPro" id="IPR051258">
    <property type="entry name" value="Diverse_Substrate_Transporter"/>
</dbReference>
<comment type="subcellular location">
    <subcellularLocation>
        <location evidence="1">Cell membrane</location>
        <topology evidence="1">Multi-pass membrane protein</topology>
    </subcellularLocation>
</comment>
<name>A0A2A2ACY8_9BURK</name>
<evidence type="ECO:0000256" key="4">
    <source>
        <dbReference type="ARBA" id="ARBA00022989"/>
    </source>
</evidence>
<dbReference type="AlphaFoldDB" id="A0A2A2ACY8"/>
<feature type="domain" description="EamA" evidence="8">
    <location>
        <begin position="265"/>
        <end position="395"/>
    </location>
</feature>
<evidence type="ECO:0000256" key="1">
    <source>
        <dbReference type="ARBA" id="ARBA00004651"/>
    </source>
</evidence>
<evidence type="ECO:0000259" key="8">
    <source>
        <dbReference type="Pfam" id="PF00892"/>
    </source>
</evidence>
<dbReference type="InterPro" id="IPR037185">
    <property type="entry name" value="EmrE-like"/>
</dbReference>
<feature type="transmembrane region" description="Helical" evidence="7">
    <location>
        <begin position="116"/>
        <end position="136"/>
    </location>
</feature>
<keyword evidence="2" id="KW-1003">Cell membrane</keyword>
<protein>
    <submittedName>
        <fullName evidence="9">EamA family transporter</fullName>
    </submittedName>
</protein>
<dbReference type="Proteomes" id="UP000218054">
    <property type="component" value="Unassembled WGS sequence"/>
</dbReference>
<dbReference type="Gene3D" id="1.10.3730.20">
    <property type="match status" value="1"/>
</dbReference>
<accession>A0A2A2ACY8</accession>
<dbReference type="GO" id="GO:0005886">
    <property type="term" value="C:plasma membrane"/>
    <property type="evidence" value="ECO:0007669"/>
    <property type="project" value="UniProtKB-SubCell"/>
</dbReference>
<dbReference type="EMBL" id="NSJB01000013">
    <property type="protein sequence ID" value="PAT35594.1"/>
    <property type="molecule type" value="Genomic_DNA"/>
</dbReference>
<reference evidence="9 10" key="1">
    <citation type="submission" date="2017-08" db="EMBL/GenBank/DDBJ databases">
        <title>WGS of Clinical strains of the CDC Group NO-1 linked to zoonotic infections in humans.</title>
        <authorList>
            <person name="Bernier A.-M."/>
            <person name="Bernard K."/>
        </authorList>
    </citation>
    <scope>NUCLEOTIDE SEQUENCE [LARGE SCALE GENOMIC DNA]</scope>
    <source>
        <strain evidence="9 10">NML00-0135</strain>
    </source>
</reference>
<evidence type="ECO:0000256" key="3">
    <source>
        <dbReference type="ARBA" id="ARBA00022692"/>
    </source>
</evidence>
<comment type="caution">
    <text evidence="9">The sequence shown here is derived from an EMBL/GenBank/DDBJ whole genome shotgun (WGS) entry which is preliminary data.</text>
</comment>
<keyword evidence="5 7" id="KW-0472">Membrane</keyword>
<organism evidence="9 10">
    <name type="scientific">Vandammella animalimorsus</name>
    <dbReference type="NCBI Taxonomy" id="2029117"/>
    <lineage>
        <taxon>Bacteria</taxon>
        <taxon>Pseudomonadati</taxon>
        <taxon>Pseudomonadota</taxon>
        <taxon>Betaproteobacteria</taxon>
        <taxon>Burkholderiales</taxon>
        <taxon>Comamonadaceae</taxon>
        <taxon>Vandammella</taxon>
    </lineage>
</organism>
<dbReference type="Pfam" id="PF00892">
    <property type="entry name" value="EamA"/>
    <property type="match status" value="2"/>
</dbReference>
<feature type="compositionally biased region" description="Low complexity" evidence="6">
    <location>
        <begin position="63"/>
        <end position="79"/>
    </location>
</feature>
<dbReference type="SUPFAM" id="SSF103481">
    <property type="entry name" value="Multidrug resistance efflux transporter EmrE"/>
    <property type="match status" value="2"/>
</dbReference>
<proteinExistence type="predicted"/>
<feature type="compositionally biased region" description="Basic residues" evidence="6">
    <location>
        <begin position="37"/>
        <end position="54"/>
    </location>
</feature>
<keyword evidence="3 7" id="KW-0812">Transmembrane</keyword>
<feature type="transmembrane region" description="Helical" evidence="7">
    <location>
        <begin position="236"/>
        <end position="254"/>
    </location>
</feature>
<dbReference type="PANTHER" id="PTHR42920">
    <property type="entry name" value="OS03G0707200 PROTEIN-RELATED"/>
    <property type="match status" value="1"/>
</dbReference>